<keyword evidence="2" id="KW-1133">Transmembrane helix</keyword>
<evidence type="ECO:0008006" key="5">
    <source>
        <dbReference type="Google" id="ProtNLM"/>
    </source>
</evidence>
<dbReference type="PATRIC" id="fig|579138.3.peg.1259"/>
<dbReference type="HOGENOM" id="CLU_323617_0_0_5"/>
<gene>
    <name evidence="3" type="ordered locus">Zymop_1187</name>
</gene>
<evidence type="ECO:0000313" key="3">
    <source>
        <dbReference type="EMBL" id="AEI38082.1"/>
    </source>
</evidence>
<dbReference type="Proteomes" id="UP000000491">
    <property type="component" value="Chromosome"/>
</dbReference>
<protein>
    <recommendedName>
        <fullName evidence="5">Apolipoprotein A1/A4/E</fullName>
    </recommendedName>
</protein>
<organism evidence="3 4">
    <name type="scientific">Zymomonas mobilis subsp. pomaceae (strain ATCC 29192 / DSM 22645 / JCM 10191 / CCUG 17912 / NBRC 13757 / NCIMB 11200 / NRRL B-4491 / Barker I)</name>
    <dbReference type="NCBI Taxonomy" id="579138"/>
    <lineage>
        <taxon>Bacteria</taxon>
        <taxon>Pseudomonadati</taxon>
        <taxon>Pseudomonadota</taxon>
        <taxon>Alphaproteobacteria</taxon>
        <taxon>Sphingomonadales</taxon>
        <taxon>Zymomonadaceae</taxon>
        <taxon>Zymomonas</taxon>
    </lineage>
</organism>
<sequence length="1024" mass="113868">MAIGVDGAARLREIYRRQQQLAELAGIETQETNTPESEGGKEKPRPQVPPPSPSLSSSAATPPLQQTALTVTKAKSLVPTLVLAALGLIIAAGVFTAIEMGSVTLANAQYFLPLISGPLSFIGILYLILRPLSQREAHRFSRAVASIRKETLALDEIVTQLSARVESNQQALALQADQLLKVGEQSSERLADIGMNMRAEAVGLQRHTDRLTEATETARESLGPLLDALPEARKQTEELTAILNKANNEAEHQSAVLATHLQTLSELGQKTENTTLAAAERLTKEIEHLDQIQKEIDARLETSASAVAQFGDKVANLIADKMQIADTHIAKMADHLDERIRVSRTALDELAGHLSFNMTARLGEVNEYATRIADNLETHLQTSQTAIVSFNTQISHDFHQTLQAIERQTKQLSEHLKSSIDNSEQNFRHLSEQVSTDFETKLEKVNGRTIEISQVLEKAVDSHHQAFDLLGSSINSDLTQRLASVRNQSKEIVDFFENHLKSSQENLTNLGDNFAEQLTGQFNIIQNDLSHLSGTMQAQQLNAQSLIQNWKKEFTEALSDQQTDVTEHLNTVYAHLAERHQQVESLFTHINALADQADTRFISLREDTDTRLKTLDEGLGHLSDQIKETGAMLMNSDWGLSKLAERARGFSEHITVAVQDIDVRLPAALTRITEQFGENNHAADTLFPKITGMENQAAKMEDILAQASKGLTHQRDILNQLTEKTDRGFEQKQQQIREFIKEVDASNALHHEAFDKLVSDANAQLGGFIQKLGQLSDLMANIQTQNHSLVSKATPALKAEIENVQNLITQTRQEEKTLLASLGTELGESLQKQVTGAVDKALVEKIRSSLSSVDEVAEKSVESARKATERLMQQMLTITNITAGIEKRITEAKEKIENHDERHFTRHVAWLIDALRSKAIDITRIMSADVSDAAWASYLKGDRGVFSRRAVRLLDSGETKIIAREYEKNDSFREHVNRYIHDFEAMLRRVINNRDGTSFSVALMSSDVGKLYTALSQAVEKYRQ</sequence>
<proteinExistence type="predicted"/>
<dbReference type="Gene3D" id="1.20.120.20">
    <property type="entry name" value="Apolipoprotein"/>
    <property type="match status" value="1"/>
</dbReference>
<accession>F8ETY5</accession>
<feature type="transmembrane region" description="Helical" evidence="2">
    <location>
        <begin position="110"/>
        <end position="129"/>
    </location>
</feature>
<dbReference type="EMBL" id="CP002865">
    <property type="protein sequence ID" value="AEI38082.1"/>
    <property type="molecule type" value="Genomic_DNA"/>
</dbReference>
<name>F8ETY5_ZYMMT</name>
<evidence type="ECO:0000256" key="2">
    <source>
        <dbReference type="SAM" id="Phobius"/>
    </source>
</evidence>
<dbReference type="KEGG" id="zmp:Zymop_1187"/>
<dbReference type="AlphaFoldDB" id="F8ETY5"/>
<feature type="region of interest" description="Disordered" evidence="1">
    <location>
        <begin position="24"/>
        <end position="62"/>
    </location>
</feature>
<evidence type="ECO:0000313" key="4">
    <source>
        <dbReference type="Proteomes" id="UP000000491"/>
    </source>
</evidence>
<dbReference type="SUPFAM" id="SSF58113">
    <property type="entry name" value="Apolipoprotein A-I"/>
    <property type="match status" value="2"/>
</dbReference>
<keyword evidence="2" id="KW-0812">Transmembrane</keyword>
<reference evidence="3 4" key="1">
    <citation type="journal article" date="2011" name="J. Bacteriol.">
        <title>Genome sequence of the ethanol-producing Zymomonas mobilis subsp. pomaceae lectotype strain ATCC 29192.</title>
        <authorList>
            <person name="Kouvelis V.N."/>
            <person name="Davenport K.W."/>
            <person name="Brettin T.S."/>
            <person name="Bruce D."/>
            <person name="Detter C."/>
            <person name="Han C.S."/>
            <person name="Nolan M."/>
            <person name="Tapia R."/>
            <person name="Damoulaki A."/>
            <person name="Kyrpides N.C."/>
            <person name="Typas M.A."/>
            <person name="Pappas K.M."/>
        </authorList>
    </citation>
    <scope>NUCLEOTIDE SEQUENCE [LARGE SCALE GENOMIC DNA]</scope>
    <source>
        <strain evidence="4">ATCC 29192 / DSM 22645 / JCM 10191 / CCUG 17912 / NBRC 13757 / NCIMB 11200 / NRRL B-4491 / Barker I</strain>
    </source>
</reference>
<evidence type="ECO:0000256" key="1">
    <source>
        <dbReference type="SAM" id="MobiDB-lite"/>
    </source>
</evidence>
<keyword evidence="2" id="KW-0472">Membrane</keyword>
<dbReference type="eggNOG" id="COG1511">
    <property type="taxonomic scope" value="Bacteria"/>
</dbReference>
<dbReference type="RefSeq" id="WP_013934477.1">
    <property type="nucleotide sequence ID" value="NC_015709.1"/>
</dbReference>
<dbReference type="STRING" id="579138.Zymop_1187"/>
<feature type="transmembrane region" description="Helical" evidence="2">
    <location>
        <begin position="77"/>
        <end position="98"/>
    </location>
</feature>